<protein>
    <submittedName>
        <fullName evidence="1">Uncharacterized protein</fullName>
    </submittedName>
</protein>
<name>A0A385E4I0_9CAUD</name>
<keyword evidence="2" id="KW-1185">Reference proteome</keyword>
<reference evidence="1 2" key="1">
    <citation type="submission" date="2018-07" db="EMBL/GenBank/DDBJ databases">
        <title>Sequencing of PG07.</title>
        <authorList>
            <person name="Ding T."/>
        </authorList>
    </citation>
    <scope>NUCLEOTIDE SEQUENCE [LARGE SCALE GENOMIC DNA]</scope>
</reference>
<dbReference type="Proteomes" id="UP000263435">
    <property type="component" value="Segment"/>
</dbReference>
<dbReference type="KEGG" id="vg:54999428"/>
<evidence type="ECO:0000313" key="2">
    <source>
        <dbReference type="Proteomes" id="UP000263435"/>
    </source>
</evidence>
<organism evidence="1 2">
    <name type="scientific">Vibrio phage vB_VpS_PG07</name>
    <dbReference type="NCBI Taxonomy" id="2301664"/>
    <lineage>
        <taxon>Viruses</taxon>
        <taxon>Duplodnaviria</taxon>
        <taxon>Heunggongvirae</taxon>
        <taxon>Uroviricota</taxon>
        <taxon>Caudoviricetes</taxon>
        <taxon>Demerecviridae</taxon>
        <taxon>Pogseptimavirus</taxon>
        <taxon>Pogseptimavirus PG07</taxon>
    </lineage>
</organism>
<proteinExistence type="predicted"/>
<sequence length="63" mass="7402">MTKLAELEKKVAYLKNDHARERLGSLISKGMFNEALAYVIGSLDYIDWYEEEQRLEKIKLLLL</sequence>
<dbReference type="EMBL" id="MH645904">
    <property type="protein sequence ID" value="AXQ66703.1"/>
    <property type="molecule type" value="Genomic_DNA"/>
</dbReference>
<dbReference type="GeneID" id="54999428"/>
<evidence type="ECO:0000313" key="1">
    <source>
        <dbReference type="EMBL" id="AXQ66703.1"/>
    </source>
</evidence>
<accession>A0A385E4I0</accession>
<dbReference type="RefSeq" id="YP_009808525.1">
    <property type="nucleotide sequence ID" value="NC_048041.1"/>
</dbReference>